<name>A0A0H4KIR7_9BACI</name>
<dbReference type="InterPro" id="IPR027417">
    <property type="entry name" value="P-loop_NTPase"/>
</dbReference>
<dbReference type="SUPFAM" id="SSF52540">
    <property type="entry name" value="P-loop containing nucleoside triphosphate hydrolases"/>
    <property type="match status" value="1"/>
</dbReference>
<organism evidence="5 6">
    <name type="scientific">Priestia filamentosa</name>
    <dbReference type="NCBI Taxonomy" id="1402861"/>
    <lineage>
        <taxon>Bacteria</taxon>
        <taxon>Bacillati</taxon>
        <taxon>Bacillota</taxon>
        <taxon>Bacilli</taxon>
        <taxon>Bacillales</taxon>
        <taxon>Bacillaceae</taxon>
        <taxon>Priestia</taxon>
    </lineage>
</organism>
<dbReference type="Pfam" id="PF00005">
    <property type="entry name" value="ABC_tran"/>
    <property type="match status" value="1"/>
</dbReference>
<keyword evidence="3 5" id="KW-0067">ATP-binding</keyword>
<dbReference type="PROSITE" id="PS50893">
    <property type="entry name" value="ABC_TRANSPORTER_2"/>
    <property type="match status" value="1"/>
</dbReference>
<gene>
    <name evidence="5" type="ORF">BEH_16400</name>
</gene>
<evidence type="ECO:0000313" key="6">
    <source>
        <dbReference type="Proteomes" id="UP000036202"/>
    </source>
</evidence>
<reference evidence="6" key="2">
    <citation type="submission" date="2015-06" db="EMBL/GenBank/DDBJ databases">
        <title>Genome Sequence of Bacillus endophyticus and Analysis of its Companion Mechanism in the Ketogulonigenium vulgare-Bacillus strain Consortium.</title>
        <authorList>
            <person name="Jia N."/>
            <person name="Du J."/>
            <person name="Ding M.-Z."/>
            <person name="Gao F."/>
            <person name="Yuan Y.-J."/>
        </authorList>
    </citation>
    <scope>NUCLEOTIDE SEQUENCE [LARGE SCALE GENOMIC DNA]</scope>
    <source>
        <strain evidence="6">Hbe603</strain>
    </source>
</reference>
<dbReference type="RefSeq" id="WP_046217683.1">
    <property type="nucleotide sequence ID" value="NZ_CP011974.1"/>
</dbReference>
<dbReference type="GO" id="GO:0016887">
    <property type="term" value="F:ATP hydrolysis activity"/>
    <property type="evidence" value="ECO:0007669"/>
    <property type="project" value="InterPro"/>
</dbReference>
<keyword evidence="6" id="KW-1185">Reference proteome</keyword>
<dbReference type="InterPro" id="IPR003593">
    <property type="entry name" value="AAA+_ATPase"/>
</dbReference>
<dbReference type="OrthoDB" id="9804819at2"/>
<dbReference type="InterPro" id="IPR003439">
    <property type="entry name" value="ABC_transporter-like_ATP-bd"/>
</dbReference>
<reference evidence="5 6" key="1">
    <citation type="journal article" date="2015" name="PLoS ONE">
        <title>Genome Sequence of Bacillus endophyticus and Analysis of Its Companion Mechanism in the Ketogulonigenium vulgare-Bacillus Strain Consortium.</title>
        <authorList>
            <person name="Jia N."/>
            <person name="Du J."/>
            <person name="Ding M.Z."/>
            <person name="Gao F."/>
            <person name="Yuan Y.J."/>
        </authorList>
    </citation>
    <scope>NUCLEOTIDE SEQUENCE [LARGE SCALE GENOMIC DNA]</scope>
    <source>
        <strain evidence="5 6">Hbe603</strain>
    </source>
</reference>
<keyword evidence="2" id="KW-0547">Nucleotide-binding</keyword>
<dbReference type="SMART" id="SM00382">
    <property type="entry name" value="AAA"/>
    <property type="match status" value="1"/>
</dbReference>
<proteinExistence type="predicted"/>
<dbReference type="AlphaFoldDB" id="A0A0H4KIR7"/>
<evidence type="ECO:0000259" key="4">
    <source>
        <dbReference type="PROSITE" id="PS50893"/>
    </source>
</evidence>
<dbReference type="Gene3D" id="3.40.50.300">
    <property type="entry name" value="P-loop containing nucleotide triphosphate hydrolases"/>
    <property type="match status" value="1"/>
</dbReference>
<dbReference type="EMBL" id="CP011974">
    <property type="protein sequence ID" value="AKO93515.1"/>
    <property type="molecule type" value="Genomic_DNA"/>
</dbReference>
<feature type="domain" description="ABC transporter" evidence="4">
    <location>
        <begin position="5"/>
        <end position="230"/>
    </location>
</feature>
<dbReference type="GO" id="GO:0005524">
    <property type="term" value="F:ATP binding"/>
    <property type="evidence" value="ECO:0007669"/>
    <property type="project" value="UniProtKB-KW"/>
</dbReference>
<evidence type="ECO:0000313" key="5">
    <source>
        <dbReference type="EMBL" id="AKO93515.1"/>
    </source>
</evidence>
<dbReference type="CDD" id="cd03230">
    <property type="entry name" value="ABC_DR_subfamily_A"/>
    <property type="match status" value="1"/>
</dbReference>
<accession>A0A0H4KIR7</accession>
<sequence>MKNVIELKNINKTYKEFKIENLSLNVKRGFVTGFIGANGAGKSTTIKLIMNLIKSDSGSISVFGKDYKSHEREIKQKIGFVFDENVFYERWNLKQIKRFISKAYKNWHDKTFYEYVELFELPLNLKIKNFSKGMKMKASLALALSHKAELIIMDEPMSGLDPVVRREILDILYDLMQDEQKTIFFSSHITTDLERIADYITFIHKGKLIFSEDVHSIAENYAIIKGETSLLDQDVEKELVGMRRTHTGFEGLTSNSQKARLLFGDSVLFERPSLDDIMYFTGKGTIHG</sequence>
<keyword evidence="1" id="KW-0813">Transport</keyword>
<dbReference type="KEGG" id="beo:BEH_16400"/>
<dbReference type="Proteomes" id="UP000036202">
    <property type="component" value="Chromosome"/>
</dbReference>
<evidence type="ECO:0000256" key="3">
    <source>
        <dbReference type="ARBA" id="ARBA00022840"/>
    </source>
</evidence>
<dbReference type="PANTHER" id="PTHR42939:SF3">
    <property type="entry name" value="ABC TRANSPORTER ATP-BINDING COMPONENT"/>
    <property type="match status" value="1"/>
</dbReference>
<protein>
    <submittedName>
        <fullName evidence="5">Sodium ABC transporter ATP-binding protein</fullName>
    </submittedName>
</protein>
<dbReference type="InterPro" id="IPR017871">
    <property type="entry name" value="ABC_transporter-like_CS"/>
</dbReference>
<evidence type="ECO:0000256" key="2">
    <source>
        <dbReference type="ARBA" id="ARBA00022741"/>
    </source>
</evidence>
<dbReference type="InterPro" id="IPR051782">
    <property type="entry name" value="ABC_Transporter_VariousFunc"/>
</dbReference>
<evidence type="ECO:0000256" key="1">
    <source>
        <dbReference type="ARBA" id="ARBA00022448"/>
    </source>
</evidence>
<dbReference type="PATRIC" id="fig|135735.6.peg.3484"/>
<dbReference type="PROSITE" id="PS00211">
    <property type="entry name" value="ABC_TRANSPORTER_1"/>
    <property type="match status" value="1"/>
</dbReference>
<dbReference type="PANTHER" id="PTHR42939">
    <property type="entry name" value="ABC TRANSPORTER ATP-BINDING PROTEIN ALBC-RELATED"/>
    <property type="match status" value="1"/>
</dbReference>